<evidence type="ECO:0000259" key="7">
    <source>
        <dbReference type="Pfam" id="PF04893"/>
    </source>
</evidence>
<protein>
    <recommendedName>
        <fullName evidence="7">Yip1 domain-containing protein</fullName>
    </recommendedName>
</protein>
<gene>
    <name evidence="8" type="ORF">GETHPA_20030</name>
</gene>
<dbReference type="RefSeq" id="WP_285725263.1">
    <property type="nucleotide sequence ID" value="NZ_BSDD01000003.1"/>
</dbReference>
<evidence type="ECO:0000256" key="2">
    <source>
        <dbReference type="ARBA" id="ARBA00022692"/>
    </source>
</evidence>
<keyword evidence="2 6" id="KW-0812">Transmembrane</keyword>
<evidence type="ECO:0000256" key="6">
    <source>
        <dbReference type="SAM" id="Phobius"/>
    </source>
</evidence>
<evidence type="ECO:0000256" key="5">
    <source>
        <dbReference type="SAM" id="MobiDB-lite"/>
    </source>
</evidence>
<keyword evidence="3 6" id="KW-1133">Transmembrane helix</keyword>
<evidence type="ECO:0000256" key="3">
    <source>
        <dbReference type="ARBA" id="ARBA00022989"/>
    </source>
</evidence>
<dbReference type="EMBL" id="BSDD01000003">
    <property type="protein sequence ID" value="GLH70470.1"/>
    <property type="molecule type" value="Genomic_DNA"/>
</dbReference>
<keyword evidence="9" id="KW-1185">Reference proteome</keyword>
<dbReference type="Pfam" id="PF04893">
    <property type="entry name" value="Yip1"/>
    <property type="match status" value="1"/>
</dbReference>
<proteinExistence type="predicted"/>
<evidence type="ECO:0000256" key="4">
    <source>
        <dbReference type="ARBA" id="ARBA00023136"/>
    </source>
</evidence>
<feature type="transmembrane region" description="Helical" evidence="6">
    <location>
        <begin position="104"/>
        <end position="127"/>
    </location>
</feature>
<feature type="transmembrane region" description="Helical" evidence="6">
    <location>
        <begin position="221"/>
        <end position="243"/>
    </location>
</feature>
<name>A0ABQ5Q7V5_9BACT</name>
<accession>A0ABQ5Q7V5</accession>
<feature type="domain" description="Yip1" evidence="7">
    <location>
        <begin position="29"/>
        <end position="238"/>
    </location>
</feature>
<organism evidence="8 9">
    <name type="scientific">Geothrix rubra</name>
    <dbReference type="NCBI Taxonomy" id="2927977"/>
    <lineage>
        <taxon>Bacteria</taxon>
        <taxon>Pseudomonadati</taxon>
        <taxon>Acidobacteriota</taxon>
        <taxon>Holophagae</taxon>
        <taxon>Holophagales</taxon>
        <taxon>Holophagaceae</taxon>
        <taxon>Geothrix</taxon>
    </lineage>
</organism>
<dbReference type="Proteomes" id="UP001165089">
    <property type="component" value="Unassembled WGS sequence"/>
</dbReference>
<comment type="caution">
    <text evidence="8">The sequence shown here is derived from an EMBL/GenBank/DDBJ whole genome shotgun (WGS) entry which is preliminary data.</text>
</comment>
<evidence type="ECO:0000313" key="8">
    <source>
        <dbReference type="EMBL" id="GLH70470.1"/>
    </source>
</evidence>
<comment type="subcellular location">
    <subcellularLocation>
        <location evidence="1">Membrane</location>
        <topology evidence="1">Multi-pass membrane protein</topology>
    </subcellularLocation>
</comment>
<sequence length="246" mass="26420">MTDSNPSLYGEQPQAPNPKAPGLMDQIVGVFTEPSVLFEKLNRAPSWGWAIGILTAAGVVLTVIWGLKVDVDEMLRPILERNPQIASAQIDTLIEMQKKFIMPFGVLGALFGTVAVALLAALFYWLVAKGASEGEQPSYLQALSAATVPSLVRLPSMLLIALICLLKPIGGLTPEKINPTSLGYFVHVENLKLHALLYGVELFYIADVVLTYLALRKILRMKTGGAILCVVVSVLVAVGGRALGAR</sequence>
<evidence type="ECO:0000313" key="9">
    <source>
        <dbReference type="Proteomes" id="UP001165089"/>
    </source>
</evidence>
<feature type="region of interest" description="Disordered" evidence="5">
    <location>
        <begin position="1"/>
        <end position="20"/>
    </location>
</feature>
<keyword evidence="4 6" id="KW-0472">Membrane</keyword>
<feature type="transmembrane region" description="Helical" evidence="6">
    <location>
        <begin position="195"/>
        <end position="215"/>
    </location>
</feature>
<feature type="transmembrane region" description="Helical" evidence="6">
    <location>
        <begin position="47"/>
        <end position="67"/>
    </location>
</feature>
<reference evidence="8 9" key="1">
    <citation type="journal article" date="2023" name="Antonie Van Leeuwenhoek">
        <title>Mesoterricola silvestris gen. nov., sp. nov., Mesoterricola sediminis sp. nov., Geothrix oryzae sp. nov., Geothrix edaphica sp. nov., Geothrix rubra sp. nov., and Geothrix limicola sp. nov., six novel members of Acidobacteriota isolated from soils.</title>
        <authorList>
            <person name="Itoh H."/>
            <person name="Sugisawa Y."/>
            <person name="Mise K."/>
            <person name="Xu Z."/>
            <person name="Kuniyasu M."/>
            <person name="Ushijima N."/>
            <person name="Kawano K."/>
            <person name="Kobayashi E."/>
            <person name="Shiratori Y."/>
            <person name="Masuda Y."/>
            <person name="Senoo K."/>
        </authorList>
    </citation>
    <scope>NUCLEOTIDE SEQUENCE [LARGE SCALE GENOMIC DNA]</scope>
    <source>
        <strain evidence="8 9">Red803</strain>
    </source>
</reference>
<evidence type="ECO:0000256" key="1">
    <source>
        <dbReference type="ARBA" id="ARBA00004141"/>
    </source>
</evidence>
<dbReference type="InterPro" id="IPR006977">
    <property type="entry name" value="Yip1_dom"/>
</dbReference>